<evidence type="ECO:0000313" key="2">
    <source>
        <dbReference type="Proteomes" id="UP001172680"/>
    </source>
</evidence>
<evidence type="ECO:0000313" key="1">
    <source>
        <dbReference type="EMBL" id="KAJ9648188.1"/>
    </source>
</evidence>
<protein>
    <submittedName>
        <fullName evidence="1">Uncharacterized protein</fullName>
    </submittedName>
</protein>
<dbReference type="EMBL" id="JAPDRP010000003">
    <property type="protein sequence ID" value="KAJ9648188.1"/>
    <property type="molecule type" value="Genomic_DNA"/>
</dbReference>
<organism evidence="1 2">
    <name type="scientific">Coniosporium tulheliwenetii</name>
    <dbReference type="NCBI Taxonomy" id="3383036"/>
    <lineage>
        <taxon>Eukaryota</taxon>
        <taxon>Fungi</taxon>
        <taxon>Dikarya</taxon>
        <taxon>Ascomycota</taxon>
        <taxon>Pezizomycotina</taxon>
        <taxon>Dothideomycetes</taxon>
        <taxon>Dothideomycetes incertae sedis</taxon>
        <taxon>Coniosporium</taxon>
    </lineage>
</organism>
<accession>A0ACC2ZKU3</accession>
<reference evidence="1" key="1">
    <citation type="submission" date="2022-10" db="EMBL/GenBank/DDBJ databases">
        <title>Culturing micro-colonial fungi from biological soil crusts in the Mojave desert and describing Neophaeococcomyces mojavensis, and introducing the new genera and species Taxawa tesnikishii.</title>
        <authorList>
            <person name="Kurbessoian T."/>
            <person name="Stajich J.E."/>
        </authorList>
    </citation>
    <scope>NUCLEOTIDE SEQUENCE</scope>
    <source>
        <strain evidence="1">JES_115</strain>
    </source>
</reference>
<keyword evidence="2" id="KW-1185">Reference proteome</keyword>
<comment type="caution">
    <text evidence="1">The sequence shown here is derived from an EMBL/GenBank/DDBJ whole genome shotgun (WGS) entry which is preliminary data.</text>
</comment>
<sequence>MDNVDWVGDQILCKQTQFSMPEFRSLVHGLVTETRRMLMEDLLLDKQGKDVPKIPCHSLRDNPIDHRSRLAVEGQMYLFDRIRQEEAYRAKFVKPGKNAASIRQGMNVHLAQVGFMEKRLVFLRFKKSMEQEDVAELQ</sequence>
<name>A0ACC2ZKU3_9PEZI</name>
<proteinExistence type="predicted"/>
<dbReference type="Proteomes" id="UP001172680">
    <property type="component" value="Unassembled WGS sequence"/>
</dbReference>
<gene>
    <name evidence="1" type="ORF">H2199_001041</name>
</gene>